<organism evidence="1 2">
    <name type="scientific">Actinoplanes derwentensis</name>
    <dbReference type="NCBI Taxonomy" id="113562"/>
    <lineage>
        <taxon>Bacteria</taxon>
        <taxon>Bacillati</taxon>
        <taxon>Actinomycetota</taxon>
        <taxon>Actinomycetes</taxon>
        <taxon>Micromonosporales</taxon>
        <taxon>Micromonosporaceae</taxon>
        <taxon>Actinoplanes</taxon>
    </lineage>
</organism>
<dbReference type="EMBL" id="LT629758">
    <property type="protein sequence ID" value="SDT07670.1"/>
    <property type="molecule type" value="Genomic_DNA"/>
</dbReference>
<proteinExistence type="predicted"/>
<dbReference type="AlphaFoldDB" id="A0A1H1XEU6"/>
<keyword evidence="2" id="KW-1185">Reference proteome</keyword>
<evidence type="ECO:0008006" key="3">
    <source>
        <dbReference type="Google" id="ProtNLM"/>
    </source>
</evidence>
<dbReference type="Proteomes" id="UP000198688">
    <property type="component" value="Chromosome I"/>
</dbReference>
<evidence type="ECO:0000313" key="1">
    <source>
        <dbReference type="EMBL" id="SDT07670.1"/>
    </source>
</evidence>
<dbReference type="InterPro" id="IPR027417">
    <property type="entry name" value="P-loop_NTPase"/>
</dbReference>
<reference evidence="1 2" key="1">
    <citation type="submission" date="2016-10" db="EMBL/GenBank/DDBJ databases">
        <authorList>
            <person name="de Groot N.N."/>
        </authorList>
    </citation>
    <scope>NUCLEOTIDE SEQUENCE [LARGE SCALE GENOMIC DNA]</scope>
    <source>
        <strain evidence="1 2">DSM 43941</strain>
    </source>
</reference>
<accession>A0A1H1XEU6</accession>
<sequence>MTGHGMRKIAIVGNSGAGKTVLANRLGTLLEIPVTHLDALRYDPGLRRHPIRYLRLSSIWTG</sequence>
<evidence type="ECO:0000313" key="2">
    <source>
        <dbReference type="Proteomes" id="UP000198688"/>
    </source>
</evidence>
<dbReference type="SUPFAM" id="SSF52540">
    <property type="entry name" value="P-loop containing nucleoside triphosphate hydrolases"/>
    <property type="match status" value="1"/>
</dbReference>
<gene>
    <name evidence="1" type="ORF">SAMN04489716_2438</name>
</gene>
<dbReference type="STRING" id="113562.SAMN04489716_2438"/>
<dbReference type="Gene3D" id="3.40.50.300">
    <property type="entry name" value="P-loop containing nucleotide triphosphate hydrolases"/>
    <property type="match status" value="1"/>
</dbReference>
<protein>
    <recommendedName>
        <fullName evidence="3">AAA domain-containing protein</fullName>
    </recommendedName>
</protein>
<name>A0A1H1XEU6_9ACTN</name>